<accession>A0A378AXZ2</accession>
<keyword evidence="1" id="KW-1133">Transmembrane helix</keyword>
<evidence type="ECO:0000313" key="3">
    <source>
        <dbReference type="EMBL" id="STV24638.1"/>
    </source>
</evidence>
<sequence>MGDRGARGADGGGVSEASAEQMLYAYCALLDESVLNRASQDDGYRRWRKDPLQARFFSTLNAGEELWERIRQLLREPTADAAVLTCFFRTLQLGFVGQYRAEDDERREDVAQALGARVPPFSLTQEAPVVVRASRLRSGRRMYWCGWAAGIVALAALWLTCSAMLSQMVAQIAGRDKRCVITLVVCLRY</sequence>
<feature type="transmembrane region" description="Helical" evidence="1">
    <location>
        <begin position="142"/>
        <end position="165"/>
    </location>
</feature>
<dbReference type="NCBIfam" id="TIGR03349">
    <property type="entry name" value="IV_VI_DotU"/>
    <property type="match status" value="1"/>
</dbReference>
<protein>
    <submittedName>
        <fullName evidence="3">Transmembrane protein</fullName>
    </submittedName>
</protein>
<keyword evidence="1" id="KW-0472">Membrane</keyword>
<evidence type="ECO:0000313" key="4">
    <source>
        <dbReference type="Proteomes" id="UP000255192"/>
    </source>
</evidence>
<dbReference type="AlphaFoldDB" id="A0A378AXZ2"/>
<gene>
    <name evidence="3" type="ORF">NCTC204_04820</name>
</gene>
<dbReference type="PANTHER" id="PTHR38033">
    <property type="entry name" value="MEMBRANE PROTEIN-RELATED"/>
    <property type="match status" value="1"/>
</dbReference>
<proteinExistence type="predicted"/>
<dbReference type="Gene3D" id="1.25.40.590">
    <property type="entry name" value="Type IV / VI secretion system, DotU"/>
    <property type="match status" value="1"/>
</dbReference>
<dbReference type="PANTHER" id="PTHR38033:SF1">
    <property type="entry name" value="DOTU FAMILY TYPE IV_VI SECRETION SYSTEM PROTEIN"/>
    <property type="match status" value="1"/>
</dbReference>
<evidence type="ECO:0000259" key="2">
    <source>
        <dbReference type="Pfam" id="PF09850"/>
    </source>
</evidence>
<name>A0A378AXZ2_KLEPN</name>
<reference evidence="3 4" key="1">
    <citation type="submission" date="2018-06" db="EMBL/GenBank/DDBJ databases">
        <authorList>
            <consortium name="Pathogen Informatics"/>
            <person name="Doyle S."/>
        </authorList>
    </citation>
    <scope>NUCLEOTIDE SEQUENCE [LARGE SCALE GENOMIC DNA]</scope>
    <source>
        <strain evidence="3 4">NCTC204</strain>
    </source>
</reference>
<dbReference type="Pfam" id="PF09850">
    <property type="entry name" value="DotU"/>
    <property type="match status" value="1"/>
</dbReference>
<feature type="domain" description="Type IV / VI secretion system DotU" evidence="2">
    <location>
        <begin position="8"/>
        <end position="161"/>
    </location>
</feature>
<dbReference type="Proteomes" id="UP000255192">
    <property type="component" value="Unassembled WGS sequence"/>
</dbReference>
<dbReference type="InterPro" id="IPR017732">
    <property type="entry name" value="T4/T6SS_DotU"/>
</dbReference>
<dbReference type="NCBIfam" id="NF038239">
    <property type="entry name" value="T6SS_TssL_short"/>
    <property type="match status" value="1"/>
</dbReference>
<keyword evidence="1 3" id="KW-0812">Transmembrane</keyword>
<evidence type="ECO:0000256" key="1">
    <source>
        <dbReference type="SAM" id="Phobius"/>
    </source>
</evidence>
<dbReference type="InterPro" id="IPR038522">
    <property type="entry name" value="T4/T6SS_DotU_sf"/>
</dbReference>
<organism evidence="3 4">
    <name type="scientific">Klebsiella pneumoniae</name>
    <dbReference type="NCBI Taxonomy" id="573"/>
    <lineage>
        <taxon>Bacteria</taxon>
        <taxon>Pseudomonadati</taxon>
        <taxon>Pseudomonadota</taxon>
        <taxon>Gammaproteobacteria</taxon>
        <taxon>Enterobacterales</taxon>
        <taxon>Enterobacteriaceae</taxon>
        <taxon>Klebsiella/Raoultella group</taxon>
        <taxon>Klebsiella</taxon>
        <taxon>Klebsiella pneumoniae complex</taxon>
    </lineage>
</organism>
<dbReference type="EMBL" id="UGMD01000002">
    <property type="protein sequence ID" value="STV24638.1"/>
    <property type="molecule type" value="Genomic_DNA"/>
</dbReference>